<dbReference type="EMBL" id="NFIJ01000021">
    <property type="protein sequence ID" value="OUO03566.1"/>
    <property type="molecule type" value="Genomic_DNA"/>
</dbReference>
<dbReference type="RefSeq" id="WP_087375668.1">
    <property type="nucleotide sequence ID" value="NZ_NFIJ01000021.1"/>
</dbReference>
<accession>A0A9Q5X6V8</accession>
<feature type="region of interest" description="Disordered" evidence="1">
    <location>
        <begin position="35"/>
        <end position="62"/>
    </location>
</feature>
<dbReference type="Proteomes" id="UP000195975">
    <property type="component" value="Unassembled WGS sequence"/>
</dbReference>
<reference evidence="3" key="1">
    <citation type="submission" date="2017-04" db="EMBL/GenBank/DDBJ databases">
        <title>Function of individual gut microbiota members based on whole genome sequencing of pure cultures obtained from chicken caecum.</title>
        <authorList>
            <person name="Medvecky M."/>
            <person name="Cejkova D."/>
            <person name="Polansky O."/>
            <person name="Karasova D."/>
            <person name="Kubasova T."/>
            <person name="Cizek A."/>
            <person name="Rychlik I."/>
        </authorList>
    </citation>
    <scope>NUCLEOTIDE SEQUENCE [LARGE SCALE GENOMIC DNA]</scope>
    <source>
        <strain evidence="3">An42</strain>
    </source>
</reference>
<evidence type="ECO:0000313" key="2">
    <source>
        <dbReference type="EMBL" id="OUO03566.1"/>
    </source>
</evidence>
<dbReference type="AlphaFoldDB" id="A0A9Q5X6V8"/>
<name>A0A9Q5X6V8_9BACT</name>
<protein>
    <submittedName>
        <fullName evidence="2">Uncharacterized protein</fullName>
    </submittedName>
</protein>
<evidence type="ECO:0000313" key="3">
    <source>
        <dbReference type="Proteomes" id="UP000195975"/>
    </source>
</evidence>
<gene>
    <name evidence="2" type="ORF">B5F96_15250</name>
</gene>
<sequence length="62" mass="7044">MKKNKKFTISTTTTIRSSKSGKLEKDMKRIAKGIFSYNPKTDPNDPLFDKTTSKKGGNEKEF</sequence>
<proteinExistence type="predicted"/>
<organism evidence="2 3">
    <name type="scientific">Parabacteroides johnsonii</name>
    <dbReference type="NCBI Taxonomy" id="387661"/>
    <lineage>
        <taxon>Bacteria</taxon>
        <taxon>Pseudomonadati</taxon>
        <taxon>Bacteroidota</taxon>
        <taxon>Bacteroidia</taxon>
        <taxon>Bacteroidales</taxon>
        <taxon>Tannerellaceae</taxon>
        <taxon>Parabacteroides</taxon>
    </lineage>
</organism>
<evidence type="ECO:0000256" key="1">
    <source>
        <dbReference type="SAM" id="MobiDB-lite"/>
    </source>
</evidence>
<feature type="compositionally biased region" description="Basic and acidic residues" evidence="1">
    <location>
        <begin position="47"/>
        <end position="62"/>
    </location>
</feature>
<comment type="caution">
    <text evidence="2">The sequence shown here is derived from an EMBL/GenBank/DDBJ whole genome shotgun (WGS) entry which is preliminary data.</text>
</comment>